<dbReference type="Gene3D" id="2.120.10.30">
    <property type="entry name" value="TolB, C-terminal domain"/>
    <property type="match status" value="1"/>
</dbReference>
<dbReference type="Pfam" id="PF00643">
    <property type="entry name" value="zf-B_box"/>
    <property type="match status" value="1"/>
</dbReference>
<dbReference type="PROSITE" id="PS50119">
    <property type="entry name" value="ZF_BBOX"/>
    <property type="match status" value="1"/>
</dbReference>
<gene>
    <name evidence="3" type="ORF">FSP39_016903</name>
</gene>
<organism evidence="3 4">
    <name type="scientific">Pinctada imbricata</name>
    <name type="common">Atlantic pearl-oyster</name>
    <name type="synonym">Pinctada martensii</name>
    <dbReference type="NCBI Taxonomy" id="66713"/>
    <lineage>
        <taxon>Eukaryota</taxon>
        <taxon>Metazoa</taxon>
        <taxon>Spiralia</taxon>
        <taxon>Lophotrochozoa</taxon>
        <taxon>Mollusca</taxon>
        <taxon>Bivalvia</taxon>
        <taxon>Autobranchia</taxon>
        <taxon>Pteriomorphia</taxon>
        <taxon>Pterioida</taxon>
        <taxon>Pterioidea</taxon>
        <taxon>Pteriidae</taxon>
        <taxon>Pinctada</taxon>
    </lineage>
</organism>
<dbReference type="SUPFAM" id="SSF57845">
    <property type="entry name" value="B-box zinc-binding domain"/>
    <property type="match status" value="1"/>
</dbReference>
<keyword evidence="1" id="KW-0862">Zinc</keyword>
<dbReference type="SUPFAM" id="SSF101898">
    <property type="entry name" value="NHL repeat"/>
    <property type="match status" value="1"/>
</dbReference>
<keyword evidence="4" id="KW-1185">Reference proteome</keyword>
<dbReference type="PANTHER" id="PTHR25462:SF296">
    <property type="entry name" value="MEIOTIC P26, ISOFORM F"/>
    <property type="match status" value="1"/>
</dbReference>
<dbReference type="GO" id="GO:0008270">
    <property type="term" value="F:zinc ion binding"/>
    <property type="evidence" value="ECO:0007669"/>
    <property type="project" value="UniProtKB-KW"/>
</dbReference>
<dbReference type="InterPro" id="IPR000315">
    <property type="entry name" value="Znf_B-box"/>
</dbReference>
<keyword evidence="1" id="KW-0863">Zinc-finger</keyword>
<reference evidence="3" key="1">
    <citation type="submission" date="2019-08" db="EMBL/GenBank/DDBJ databases">
        <title>The improved chromosome-level genome for the pearl oyster Pinctada fucata martensii using PacBio sequencing and Hi-C.</title>
        <authorList>
            <person name="Zheng Z."/>
        </authorList>
    </citation>
    <scope>NUCLEOTIDE SEQUENCE</scope>
    <source>
        <strain evidence="3">ZZ-2019</strain>
        <tissue evidence="3">Adductor muscle</tissue>
    </source>
</reference>
<dbReference type="PANTHER" id="PTHR25462">
    <property type="entry name" value="BONUS, ISOFORM C-RELATED"/>
    <property type="match status" value="1"/>
</dbReference>
<name>A0AA88Y8Q9_PINIB</name>
<evidence type="ECO:0000313" key="4">
    <source>
        <dbReference type="Proteomes" id="UP001186944"/>
    </source>
</evidence>
<dbReference type="InterPro" id="IPR011042">
    <property type="entry name" value="6-blade_b-propeller_TolB-like"/>
</dbReference>
<dbReference type="GO" id="GO:0061630">
    <property type="term" value="F:ubiquitin protein ligase activity"/>
    <property type="evidence" value="ECO:0007669"/>
    <property type="project" value="TreeGrafter"/>
</dbReference>
<comment type="caution">
    <text evidence="3">The sequence shown here is derived from an EMBL/GenBank/DDBJ whole genome shotgun (WGS) entry which is preliminary data.</text>
</comment>
<evidence type="ECO:0000313" key="3">
    <source>
        <dbReference type="EMBL" id="KAK3100244.1"/>
    </source>
</evidence>
<dbReference type="EMBL" id="VSWD01000006">
    <property type="protein sequence ID" value="KAK3100244.1"/>
    <property type="molecule type" value="Genomic_DNA"/>
</dbReference>
<proteinExistence type="predicted"/>
<accession>A0AA88Y8Q9</accession>
<dbReference type="SMART" id="SM00336">
    <property type="entry name" value="BBOX"/>
    <property type="match status" value="1"/>
</dbReference>
<protein>
    <recommendedName>
        <fullName evidence="2">B box-type domain-containing protein</fullName>
    </recommendedName>
</protein>
<dbReference type="Gene3D" id="3.30.160.60">
    <property type="entry name" value="Classic Zinc Finger"/>
    <property type="match status" value="1"/>
</dbReference>
<dbReference type="AlphaFoldDB" id="A0AA88Y8Q9"/>
<evidence type="ECO:0000259" key="2">
    <source>
        <dbReference type="PROSITE" id="PS50119"/>
    </source>
</evidence>
<dbReference type="Proteomes" id="UP001186944">
    <property type="component" value="Unassembled WGS sequence"/>
</dbReference>
<feature type="domain" description="B box-type" evidence="2">
    <location>
        <begin position="15"/>
        <end position="51"/>
    </location>
</feature>
<sequence length="486" mass="56393">MATSSEAFQFALRTCKNHDQKEIIGYCKTCQEKICSSCIKEEHATHDWETITDILREKKRSLPKECKEIRTHQLPALRRELRRFDVKIEIANIRFEQNEATLNSSRQSYISKINQLFDDRINECRQRSEAATQIYQSKREGLKQKVEFLDVMTTSLDVDINTLPNHDILDMEKEMREELEKALSYSADKYTSTTVFVPGLMDVQVLENMIGEIHSVSVEEKYNIERYSELICSINPISDTKAWIRHMKDYRSKLLDVNGEELKCMDVHSSDFIISKSGDFVHTYQTMCSISIFSEDENEIRTIDTKPLKPTFISITDNDDILVTLVDGGDLFNLVSTSRRIVQRMTLTGKVLYSYEFREDGKTRLFIRPLNTAENKNTNICVVNKLSKNSGELVVLHRDGRIKFTYKGDGLKLREFQPVDVECDSKCHVLVTEYISRSIHMLSSEGMYLCALCLFDNLRPYVISLHDDNFWCGFYDGKVKVFKYSN</sequence>
<keyword evidence="1" id="KW-0479">Metal-binding</keyword>
<evidence type="ECO:0000256" key="1">
    <source>
        <dbReference type="PROSITE-ProRule" id="PRU00024"/>
    </source>
</evidence>
<dbReference type="InterPro" id="IPR047153">
    <property type="entry name" value="TRIM45/56/19-like"/>
</dbReference>